<evidence type="ECO:0000313" key="3">
    <source>
        <dbReference type="Proteomes" id="UP000310189"/>
    </source>
</evidence>
<evidence type="ECO:0008006" key="4">
    <source>
        <dbReference type="Google" id="ProtNLM"/>
    </source>
</evidence>
<dbReference type="AlphaFoldDB" id="A0A4T0FLK4"/>
<protein>
    <recommendedName>
        <fullName evidence="4">Glycosyltransferase family 31 protein</fullName>
    </recommendedName>
</protein>
<organism evidence="2 3">
    <name type="scientific">Wallemia hederae</name>
    <dbReference type="NCBI Taxonomy" id="1540922"/>
    <lineage>
        <taxon>Eukaryota</taxon>
        <taxon>Fungi</taxon>
        <taxon>Dikarya</taxon>
        <taxon>Basidiomycota</taxon>
        <taxon>Wallemiomycotina</taxon>
        <taxon>Wallemiomycetes</taxon>
        <taxon>Wallemiales</taxon>
        <taxon>Wallemiaceae</taxon>
        <taxon>Wallemia</taxon>
    </lineage>
</organism>
<gene>
    <name evidence="2" type="ORF">E3P99_02235</name>
</gene>
<keyword evidence="1" id="KW-1133">Transmembrane helix</keyword>
<accession>A0A4T0FLK4</accession>
<dbReference type="InterPro" id="IPR006740">
    <property type="entry name" value="DUF604"/>
</dbReference>
<dbReference type="OrthoDB" id="2187549at2759"/>
<comment type="caution">
    <text evidence="2">The sequence shown here is derived from an EMBL/GenBank/DDBJ whole genome shotgun (WGS) entry which is preliminary data.</text>
</comment>
<dbReference type="PANTHER" id="PTHR10811">
    <property type="entry name" value="FRINGE-RELATED"/>
    <property type="match status" value="1"/>
</dbReference>
<dbReference type="Gene3D" id="3.90.550.50">
    <property type="match status" value="1"/>
</dbReference>
<keyword evidence="1" id="KW-0812">Transmembrane</keyword>
<proteinExistence type="predicted"/>
<reference evidence="2 3" key="1">
    <citation type="submission" date="2019-03" db="EMBL/GenBank/DDBJ databases">
        <title>Sequencing 23 genomes of Wallemia ichthyophaga.</title>
        <authorList>
            <person name="Gostincar C."/>
        </authorList>
    </citation>
    <scope>NUCLEOTIDE SEQUENCE [LARGE SCALE GENOMIC DNA]</scope>
    <source>
        <strain evidence="2 3">EXF-5753</strain>
    </source>
</reference>
<name>A0A4T0FLK4_9BASI</name>
<dbReference type="Proteomes" id="UP000310189">
    <property type="component" value="Unassembled WGS sequence"/>
</dbReference>
<evidence type="ECO:0000256" key="1">
    <source>
        <dbReference type="SAM" id="Phobius"/>
    </source>
</evidence>
<sequence length="499" mass="56526">MGKLSLPIPVTAAAAAAYGSPARAKKLALGLVALITIAVIFLWPEPSKYVVPHGVWRVRQALLIPEVIPWDEETKQTTPVPTYDEPLLSLGGIRRPYLNNTFPPTPNHTIPVFPRVAELADNAPQPENILFAMTTTAKRAREYSVLWQHYMFPNARCMVLLPPSDKDRVEELQNYLERFRRLHCVVQVSDVDHYETRMLSVPKEANKVAKKLGGIQWLCIGDDDTFFTDLRLVQRMLQKYSPDDDLFIGAISEGADQRQIFGRQAFGGAGLFMSPPVMQKMSNQYEDCVREANIYWGGDGKLTKCAAYVLGVPFEEVLTIEPGMHQFDVPGSGAGYLQSGLPFISMHHFINGWTHLIPHHLPNRISDDWYATGLLMKAAEFLGGDNLFRRIMFDGGKTLLCLGHSVILYEHAQSPSDLAQIEYTLGPSGFRFIEQLPVRPEPPKRNEYFISDIRIETKERAIFWFEDKEGQRLRLVWDGEDGSVDMPVMQQPKNKWIGW</sequence>
<keyword evidence="3" id="KW-1185">Reference proteome</keyword>
<keyword evidence="1" id="KW-0472">Membrane</keyword>
<dbReference type="EMBL" id="SPNW01000030">
    <property type="protein sequence ID" value="TIA89138.1"/>
    <property type="molecule type" value="Genomic_DNA"/>
</dbReference>
<feature type="transmembrane region" description="Helical" evidence="1">
    <location>
        <begin position="27"/>
        <end position="43"/>
    </location>
</feature>
<dbReference type="Pfam" id="PF04646">
    <property type="entry name" value="DUF604"/>
    <property type="match status" value="1"/>
</dbReference>
<evidence type="ECO:0000313" key="2">
    <source>
        <dbReference type="EMBL" id="TIA89138.1"/>
    </source>
</evidence>